<dbReference type="RefSeq" id="XP_005535682.1">
    <property type="nucleotide sequence ID" value="XM_005535625.1"/>
</dbReference>
<evidence type="ECO:0000313" key="3">
    <source>
        <dbReference type="Proteomes" id="UP000007014"/>
    </source>
</evidence>
<keyword evidence="1" id="KW-1133">Transmembrane helix</keyword>
<dbReference type="HOGENOM" id="CLU_734386_0_0_1"/>
<dbReference type="KEGG" id="cme:CYME_CME193C"/>
<evidence type="ECO:0000313" key="2">
    <source>
        <dbReference type="EMBL" id="BAM79396.1"/>
    </source>
</evidence>
<reference evidence="2 3" key="1">
    <citation type="journal article" date="2004" name="Nature">
        <title>Genome sequence of the ultrasmall unicellular red alga Cyanidioschyzon merolae 10D.</title>
        <authorList>
            <person name="Matsuzaki M."/>
            <person name="Misumi O."/>
            <person name="Shin-i T."/>
            <person name="Maruyama S."/>
            <person name="Takahara M."/>
            <person name="Miyagishima S."/>
            <person name="Mori T."/>
            <person name="Nishida K."/>
            <person name="Yagisawa F."/>
            <person name="Nishida K."/>
            <person name="Yoshida Y."/>
            <person name="Nishimura Y."/>
            <person name="Nakao S."/>
            <person name="Kobayashi T."/>
            <person name="Momoyama Y."/>
            <person name="Higashiyama T."/>
            <person name="Minoda A."/>
            <person name="Sano M."/>
            <person name="Nomoto H."/>
            <person name="Oishi K."/>
            <person name="Hayashi H."/>
            <person name="Ohta F."/>
            <person name="Nishizaka S."/>
            <person name="Haga S."/>
            <person name="Miura S."/>
            <person name="Morishita T."/>
            <person name="Kabeya Y."/>
            <person name="Terasawa K."/>
            <person name="Suzuki Y."/>
            <person name="Ishii Y."/>
            <person name="Asakawa S."/>
            <person name="Takano H."/>
            <person name="Ohta N."/>
            <person name="Kuroiwa H."/>
            <person name="Tanaka K."/>
            <person name="Shimizu N."/>
            <person name="Sugano S."/>
            <person name="Sato N."/>
            <person name="Nozaki H."/>
            <person name="Ogasawara N."/>
            <person name="Kohara Y."/>
            <person name="Kuroiwa T."/>
        </authorList>
    </citation>
    <scope>NUCLEOTIDE SEQUENCE [LARGE SCALE GENOMIC DNA]</scope>
    <source>
        <strain evidence="2 3">10D</strain>
    </source>
</reference>
<keyword evidence="1" id="KW-0472">Membrane</keyword>
<sequence length="377" mass="42786">MRHHGKEWRLRYEWQPVHRAERHVVANRWLWLRTRKIAFLVLLLPLLVMLYSVSPKAPLQRHSASTLTSYTRTHRADEVWPTPAPGEDSTGEGITLITSVPASGAWRHAGRLSDVFQEAISSWLRFASRIVLIADRADFCHDLATSLPKHVLCVTHRCSGARGIPIVPCLVATGLANTNTEVIMYTNFDIAFSGLVRELIQAARQQMGSFAVFGRRYDRNLSPGASDNEELHAAWGLDYFICRKQDFPVQSMPPFVIGNWRWDNWLADYFIRHPQIADIDATAVIRALHLSGAPHVPAAERDGAVYNEGLVPRVDSGDFRDLGRSDNSNWIAYAYPTAFVFCHRRPDPVTLAQFCRVTRRDRDCESRQYLGDLRVTA</sequence>
<gene>
    <name evidence="2" type="ORF">CYME_CME193C</name>
</gene>
<organism evidence="2 3">
    <name type="scientific">Cyanidioschyzon merolae (strain NIES-3377 / 10D)</name>
    <name type="common">Unicellular red alga</name>
    <dbReference type="NCBI Taxonomy" id="280699"/>
    <lineage>
        <taxon>Eukaryota</taxon>
        <taxon>Rhodophyta</taxon>
        <taxon>Bangiophyceae</taxon>
        <taxon>Cyanidiales</taxon>
        <taxon>Cyanidiaceae</taxon>
        <taxon>Cyanidioschyzon</taxon>
    </lineage>
</organism>
<dbReference type="AlphaFoldDB" id="M1UPN2"/>
<feature type="transmembrane region" description="Helical" evidence="1">
    <location>
        <begin position="37"/>
        <end position="54"/>
    </location>
</feature>
<name>M1UPN2_CYAM1</name>
<dbReference type="Gramene" id="CME193CT">
    <property type="protein sequence ID" value="CME193CT"/>
    <property type="gene ID" value="CME193C"/>
</dbReference>
<dbReference type="Proteomes" id="UP000007014">
    <property type="component" value="Chromosome 5"/>
</dbReference>
<keyword evidence="1" id="KW-0812">Transmembrane</keyword>
<reference evidence="2 3" key="2">
    <citation type="journal article" date="2007" name="BMC Biol.">
        <title>A 100%-complete sequence reveals unusually simple genomic features in the hot-spring red alga Cyanidioschyzon merolae.</title>
        <authorList>
            <person name="Nozaki H."/>
            <person name="Takano H."/>
            <person name="Misumi O."/>
            <person name="Terasawa K."/>
            <person name="Matsuzaki M."/>
            <person name="Maruyama S."/>
            <person name="Nishida K."/>
            <person name="Yagisawa F."/>
            <person name="Yoshida Y."/>
            <person name="Fujiwara T."/>
            <person name="Takio S."/>
            <person name="Tamura K."/>
            <person name="Chung S.J."/>
            <person name="Nakamura S."/>
            <person name="Kuroiwa H."/>
            <person name="Tanaka K."/>
            <person name="Sato N."/>
            <person name="Kuroiwa T."/>
        </authorList>
    </citation>
    <scope>NUCLEOTIDE SEQUENCE [LARGE SCALE GENOMIC DNA]</scope>
    <source>
        <strain evidence="2 3">10D</strain>
    </source>
</reference>
<dbReference type="OrthoDB" id="2020070at2759"/>
<evidence type="ECO:0000256" key="1">
    <source>
        <dbReference type="SAM" id="Phobius"/>
    </source>
</evidence>
<dbReference type="GeneID" id="16992933"/>
<protein>
    <submittedName>
        <fullName evidence="2">Uncharacterized protein</fullName>
    </submittedName>
</protein>
<dbReference type="EMBL" id="AP006487">
    <property type="protein sequence ID" value="BAM79396.1"/>
    <property type="molecule type" value="Genomic_DNA"/>
</dbReference>
<keyword evidence="3" id="KW-1185">Reference proteome</keyword>
<accession>M1UPN2</accession>
<proteinExistence type="predicted"/>